<reference evidence="2" key="1">
    <citation type="submission" date="2018-10" db="EMBL/GenBank/DDBJ databases">
        <title>Iterative Subtractive Binning of Freshwater Chronoseries Metagenomes Recovers Nearly Complete Genomes from over Four Hundred Novel Species.</title>
        <authorList>
            <person name="Rodriguez-R L.M."/>
            <person name="Tsementzi D."/>
            <person name="Luo C."/>
            <person name="Konstantinidis K.T."/>
        </authorList>
    </citation>
    <scope>NUCLEOTIDE SEQUENCE</scope>
    <source>
        <strain evidence="2">WB7_6_001</strain>
    </source>
</reference>
<dbReference type="InterPro" id="IPR046787">
    <property type="entry name" value="DnaT_2"/>
</dbReference>
<dbReference type="AlphaFoldDB" id="A0A964UX99"/>
<accession>A0A964UX99</accession>
<protein>
    <recommendedName>
        <fullName evidence="1">Putative DnaT-like domain-containing protein</fullName>
    </recommendedName>
</protein>
<dbReference type="Pfam" id="PF20557">
    <property type="entry name" value="DnaT_2"/>
    <property type="match status" value="1"/>
</dbReference>
<proteinExistence type="predicted"/>
<sequence length="188" mass="20296">MAVTIDATVGGANANSYQTLAAAQALIDGFVEDDDVVAWGTATTDQKNRALVSATQRLDRERFLGARATDTQALQWPRTGVRKPDTYINTYAVGFPFRITTDYFTDTEIPTQIQYAQAVLAVYLNNNKDGLALSGLEDYNSVTIGSLSVTTSGASNMATGADRVPPIFERYLTGLRISGPGNFAIRRS</sequence>
<dbReference type="EMBL" id="RGET01000001">
    <property type="protein sequence ID" value="NBN87478.1"/>
    <property type="molecule type" value="Genomic_DNA"/>
</dbReference>
<name>A0A964UX99_9PROT</name>
<organism evidence="2 3">
    <name type="scientific">Candidatus Fonsibacter lacus</name>
    <dbReference type="NCBI Taxonomy" id="2576439"/>
    <lineage>
        <taxon>Bacteria</taxon>
        <taxon>Pseudomonadati</taxon>
        <taxon>Pseudomonadota</taxon>
        <taxon>Alphaproteobacteria</taxon>
        <taxon>Candidatus Pelagibacterales</taxon>
        <taxon>Candidatus Pelagibacterales incertae sedis</taxon>
        <taxon>Candidatus Fonsibacter</taxon>
    </lineage>
</organism>
<evidence type="ECO:0000313" key="2">
    <source>
        <dbReference type="EMBL" id="NBN87478.1"/>
    </source>
</evidence>
<feature type="domain" description="Putative DnaT-like" evidence="1">
    <location>
        <begin position="1"/>
        <end position="175"/>
    </location>
</feature>
<dbReference type="Proteomes" id="UP000713222">
    <property type="component" value="Unassembled WGS sequence"/>
</dbReference>
<evidence type="ECO:0000259" key="1">
    <source>
        <dbReference type="Pfam" id="PF20557"/>
    </source>
</evidence>
<comment type="caution">
    <text evidence="2">The sequence shown here is derived from an EMBL/GenBank/DDBJ whole genome shotgun (WGS) entry which is preliminary data.</text>
</comment>
<gene>
    <name evidence="2" type="ORF">EBV32_00050</name>
</gene>
<evidence type="ECO:0000313" key="3">
    <source>
        <dbReference type="Proteomes" id="UP000713222"/>
    </source>
</evidence>